<evidence type="ECO:0000313" key="3">
    <source>
        <dbReference type="Proteomes" id="UP000009168"/>
    </source>
</evidence>
<name>I7M1V5_TETTS</name>
<dbReference type="EMBL" id="GG662656">
    <property type="protein sequence ID" value="EAR97857.2"/>
    <property type="molecule type" value="Genomic_DNA"/>
</dbReference>
<keyword evidence="1" id="KW-1133">Transmembrane helix</keyword>
<accession>I7M1V5</accession>
<dbReference type="KEGG" id="tet:TTHERM_00277420"/>
<feature type="transmembrane region" description="Helical" evidence="1">
    <location>
        <begin position="137"/>
        <end position="158"/>
    </location>
</feature>
<dbReference type="GeneID" id="7827550"/>
<dbReference type="Proteomes" id="UP000009168">
    <property type="component" value="Unassembled WGS sequence"/>
</dbReference>
<organism evidence="2 3">
    <name type="scientific">Tetrahymena thermophila (strain SB210)</name>
    <dbReference type="NCBI Taxonomy" id="312017"/>
    <lineage>
        <taxon>Eukaryota</taxon>
        <taxon>Sar</taxon>
        <taxon>Alveolata</taxon>
        <taxon>Ciliophora</taxon>
        <taxon>Intramacronucleata</taxon>
        <taxon>Oligohymenophorea</taxon>
        <taxon>Hymenostomatida</taxon>
        <taxon>Tetrahymenina</taxon>
        <taxon>Tetrahymenidae</taxon>
        <taxon>Tetrahymena</taxon>
    </lineage>
</organism>
<sequence>MQQQQIKLNLAFQLGFILFVRALQVNCIWWLIYQQIYQNVLWMSYVLIYFLIGATVTFKYYVQRLNVQKLELIFVPILQILFIEDIYYLIRFDKFSQYFKGDDNDGWFIRYIIMICSFIPQIIPMLIMLDLNKKECLFIVLPIISIVYLCYLAQNYIVIKEVEIFKIQMLISYPRVLITSIQSFTFSGISFQLGQTLEIRYIWFTILILGYILILVQIVRICYRAESKTLAIYQMLITIKLIFGVNVDNQNVYISKLATRIRTYLIDMDNECLVYFSFTSIAQLILFIIQKNNNNESLSSVVVIPWLIVLFLSVIMYTYNFSKNIVYDNLFGKETICITSFKQLRRCLSLQNSQNFQKTKVILLNIKKNKSKIHLAIQNCLLSEFKGCQIIDINNKFKRKDLVANLFQQVRLNYEFKFNLEEFEKHLNENKIVKEIIKIKFNQIDDKTYIRLVNLLLQKNLIIKIECKNSYFESQRRNQIKIIHQNYLNLYYNVTLNNQIAFYKYYAEFIPLNPALVIYDLLCE</sequence>
<feature type="transmembrane region" description="Helical" evidence="1">
    <location>
        <begin position="73"/>
        <end position="90"/>
    </location>
</feature>
<reference evidence="3" key="1">
    <citation type="journal article" date="2006" name="PLoS Biol.">
        <title>Macronuclear genome sequence of the ciliate Tetrahymena thermophila, a model eukaryote.</title>
        <authorList>
            <person name="Eisen J.A."/>
            <person name="Coyne R.S."/>
            <person name="Wu M."/>
            <person name="Wu D."/>
            <person name="Thiagarajan M."/>
            <person name="Wortman J.R."/>
            <person name="Badger J.H."/>
            <person name="Ren Q."/>
            <person name="Amedeo P."/>
            <person name="Jones K.M."/>
            <person name="Tallon L.J."/>
            <person name="Delcher A.L."/>
            <person name="Salzberg S.L."/>
            <person name="Silva J.C."/>
            <person name="Haas B.J."/>
            <person name="Majoros W.H."/>
            <person name="Farzad M."/>
            <person name="Carlton J.M."/>
            <person name="Smith R.K. Jr."/>
            <person name="Garg J."/>
            <person name="Pearlman R.E."/>
            <person name="Karrer K.M."/>
            <person name="Sun L."/>
            <person name="Manning G."/>
            <person name="Elde N.C."/>
            <person name="Turkewitz A.P."/>
            <person name="Asai D.J."/>
            <person name="Wilkes D.E."/>
            <person name="Wang Y."/>
            <person name="Cai H."/>
            <person name="Collins K."/>
            <person name="Stewart B.A."/>
            <person name="Lee S.R."/>
            <person name="Wilamowska K."/>
            <person name="Weinberg Z."/>
            <person name="Ruzzo W.L."/>
            <person name="Wloga D."/>
            <person name="Gaertig J."/>
            <person name="Frankel J."/>
            <person name="Tsao C.-C."/>
            <person name="Gorovsky M.A."/>
            <person name="Keeling P.J."/>
            <person name="Waller R.F."/>
            <person name="Patron N.J."/>
            <person name="Cherry J.M."/>
            <person name="Stover N.A."/>
            <person name="Krieger C.J."/>
            <person name="del Toro C."/>
            <person name="Ryder H.F."/>
            <person name="Williamson S.C."/>
            <person name="Barbeau R.A."/>
            <person name="Hamilton E.P."/>
            <person name="Orias E."/>
        </authorList>
    </citation>
    <scope>NUCLEOTIDE SEQUENCE [LARGE SCALE GENOMIC DNA]</scope>
    <source>
        <strain evidence="3">SB210</strain>
    </source>
</reference>
<feature type="transmembrane region" description="Helical" evidence="1">
    <location>
        <begin position="111"/>
        <end position="131"/>
    </location>
</feature>
<dbReference type="RefSeq" id="XP_001018102.2">
    <property type="nucleotide sequence ID" value="XM_001018102.2"/>
</dbReference>
<keyword evidence="1 2" id="KW-0812">Transmembrane</keyword>
<proteinExistence type="predicted"/>
<gene>
    <name evidence="2" type="ORF">TTHERM_00277420</name>
</gene>
<feature type="transmembrane region" description="Helical" evidence="1">
    <location>
        <begin position="301"/>
        <end position="319"/>
    </location>
</feature>
<feature type="transmembrane region" description="Helical" evidence="1">
    <location>
        <begin position="273"/>
        <end position="289"/>
    </location>
</feature>
<feature type="transmembrane region" description="Helical" evidence="1">
    <location>
        <begin position="40"/>
        <end position="61"/>
    </location>
</feature>
<evidence type="ECO:0000313" key="2">
    <source>
        <dbReference type="EMBL" id="EAR97857.2"/>
    </source>
</evidence>
<keyword evidence="3" id="KW-1185">Reference proteome</keyword>
<feature type="transmembrane region" description="Helical" evidence="1">
    <location>
        <begin position="201"/>
        <end position="223"/>
    </location>
</feature>
<evidence type="ECO:0000256" key="1">
    <source>
        <dbReference type="SAM" id="Phobius"/>
    </source>
</evidence>
<protein>
    <submittedName>
        <fullName evidence="2">Transmembrane protein, putative</fullName>
    </submittedName>
</protein>
<dbReference type="AlphaFoldDB" id="I7M1V5"/>
<dbReference type="InParanoid" id="I7M1V5"/>
<keyword evidence="1" id="KW-0472">Membrane</keyword>
<feature type="transmembrane region" description="Helical" evidence="1">
    <location>
        <begin position="12"/>
        <end position="33"/>
    </location>
</feature>